<proteinExistence type="predicted"/>
<dbReference type="EnsemblMetazoa" id="AALFPA23_009161.R12564">
    <property type="protein sequence ID" value="AALFPA23_009161.P12564"/>
    <property type="gene ID" value="AALFPA23_009161"/>
</dbReference>
<evidence type="ECO:0008006" key="3">
    <source>
        <dbReference type="Google" id="ProtNLM"/>
    </source>
</evidence>
<reference evidence="1" key="2">
    <citation type="submission" date="2025-05" db="UniProtKB">
        <authorList>
            <consortium name="EnsemblMetazoa"/>
        </authorList>
    </citation>
    <scope>IDENTIFICATION</scope>
    <source>
        <strain evidence="1">Foshan</strain>
    </source>
</reference>
<evidence type="ECO:0000313" key="2">
    <source>
        <dbReference type="Proteomes" id="UP000069940"/>
    </source>
</evidence>
<organism evidence="1 2">
    <name type="scientific">Aedes albopictus</name>
    <name type="common">Asian tiger mosquito</name>
    <name type="synonym">Stegomyia albopicta</name>
    <dbReference type="NCBI Taxonomy" id="7160"/>
    <lineage>
        <taxon>Eukaryota</taxon>
        <taxon>Metazoa</taxon>
        <taxon>Ecdysozoa</taxon>
        <taxon>Arthropoda</taxon>
        <taxon>Hexapoda</taxon>
        <taxon>Insecta</taxon>
        <taxon>Pterygota</taxon>
        <taxon>Neoptera</taxon>
        <taxon>Endopterygota</taxon>
        <taxon>Diptera</taxon>
        <taxon>Nematocera</taxon>
        <taxon>Culicoidea</taxon>
        <taxon>Culicidae</taxon>
        <taxon>Culicinae</taxon>
        <taxon>Aedini</taxon>
        <taxon>Aedes</taxon>
        <taxon>Stegomyia</taxon>
    </lineage>
</organism>
<dbReference type="PANTHER" id="PTHR33053:SF9">
    <property type="entry name" value="AGAP000105-PA"/>
    <property type="match status" value="1"/>
</dbReference>
<accession>A0ABM1YHC4</accession>
<protein>
    <recommendedName>
        <fullName evidence="3">Transposase domain-containing protein</fullName>
    </recommendedName>
</protein>
<dbReference type="PANTHER" id="PTHR33053">
    <property type="entry name" value="PROTEIN, PUTATIVE-RELATED"/>
    <property type="match status" value="1"/>
</dbReference>
<reference evidence="2" key="1">
    <citation type="journal article" date="2015" name="Proc. Natl. Acad. Sci. U.S.A.">
        <title>Genome sequence of the Asian Tiger mosquito, Aedes albopictus, reveals insights into its biology, genetics, and evolution.</title>
        <authorList>
            <person name="Chen X.G."/>
            <person name="Jiang X."/>
            <person name="Gu J."/>
            <person name="Xu M."/>
            <person name="Wu Y."/>
            <person name="Deng Y."/>
            <person name="Zhang C."/>
            <person name="Bonizzoni M."/>
            <person name="Dermauw W."/>
            <person name="Vontas J."/>
            <person name="Armbruster P."/>
            <person name="Huang X."/>
            <person name="Yang Y."/>
            <person name="Zhang H."/>
            <person name="He W."/>
            <person name="Peng H."/>
            <person name="Liu Y."/>
            <person name="Wu K."/>
            <person name="Chen J."/>
            <person name="Lirakis M."/>
            <person name="Topalis P."/>
            <person name="Van Leeuwen T."/>
            <person name="Hall A.B."/>
            <person name="Jiang X."/>
            <person name="Thorpe C."/>
            <person name="Mueller R.L."/>
            <person name="Sun C."/>
            <person name="Waterhouse R.M."/>
            <person name="Yan G."/>
            <person name="Tu Z.J."/>
            <person name="Fang X."/>
            <person name="James A.A."/>
        </authorList>
    </citation>
    <scope>NUCLEOTIDE SEQUENCE [LARGE SCALE GENOMIC DNA]</scope>
    <source>
        <strain evidence="2">Foshan</strain>
    </source>
</reference>
<dbReference type="GeneID" id="134287526"/>
<sequence length="656" mass="75495">MYSFVMKNKLTRIRKSGEYSRLLQKHKEKKNLSTEIVESDIQIPEPMRMPSDCSLSKSCSNFTDEIQLADEPGHKSPKYEPSDATLTSAIREWASQFQISQTALKALIEILNTHSQSTLPRDPRTLMRTPRNLEVMELDDGGKYWHHGLERSLQNRLEHVTCDGHVSININIDGLPIFKSSANHFWPIIANIHELPHIHPMVIGIYYGGSKPKDANQFLSPMVDELLRLLDSGVYINGHRISLSIRAFICDTPARAFIKCVKNFNGKHGCIKCTTRGKYSHEARTMVFPKMDAELRNDQLFRDGQYPDHQQGVSPLIKLPINMVEDVIVADALHLLELGVMRKLLNAWRTGSMTRKVKWSAKEKQDISAKLVVLKLPNEIHRRMRSLDHISLWKGTEYRIFLNYVGVVLLKDHLPTKYYENFLLLFCAVRICSVDAYKDFLPIARLLFLQFVNEYKRLYGTEFVSSNIHNLCHIVDEVEKFGSLITLSAYPFENCLHSVKKLVKAGPNPLVQVANRILEAEHDKNSSTLQIPDNSKTIHVEKNEKHSKICLPEFTLTNDFKNKWFLTKDSKLVGMTDIHNSDEGIQIKGRFLKQKRDFFVKPMKSSFLHIFSSKLKNNSSKVEYYKPESILCKMVAIDLKLTTVFIPLMHTVRNYK</sequence>
<name>A0ABM1YHC4_AEDAL</name>
<keyword evidence="2" id="KW-1185">Reference proteome</keyword>
<dbReference type="Proteomes" id="UP000069940">
    <property type="component" value="Unassembled WGS sequence"/>
</dbReference>
<evidence type="ECO:0000313" key="1">
    <source>
        <dbReference type="EnsemblMetazoa" id="AALFPA23_009161.P12564"/>
    </source>
</evidence>
<dbReference type="RefSeq" id="XP_062705413.1">
    <property type="nucleotide sequence ID" value="XM_062849429.1"/>
</dbReference>